<protein>
    <recommendedName>
        <fullName evidence="5 14">Cytochrome c oxidase subunit 1</fullName>
        <ecNumber evidence="14">7.1.1.9</ecNumber>
    </recommendedName>
</protein>
<dbReference type="GO" id="GO:0015990">
    <property type="term" value="P:electron transport coupled proton transport"/>
    <property type="evidence" value="ECO:0007669"/>
    <property type="project" value="TreeGrafter"/>
</dbReference>
<comment type="cofactor">
    <cofactor evidence="1">
        <name>heme</name>
        <dbReference type="ChEBI" id="CHEBI:30413"/>
    </cofactor>
</comment>
<reference evidence="17" key="1">
    <citation type="journal article" date="2016" name="PLoS ONE">
        <title>Mitochondrial Genomes of Kinorhyncha: trnM Duplication and New Gene Orders within Animals.</title>
        <authorList>
            <person name="Popova O.V."/>
            <person name="Mikhailov K.V."/>
            <person name="Nikitin M.A."/>
            <person name="Logacheva M.D."/>
            <person name="Penin A.A."/>
            <person name="Muntyan M.S."/>
            <person name="Kedrova O.S."/>
            <person name="Petrov N.B."/>
            <person name="Panchin Y.V."/>
            <person name="Aleoshin V.V."/>
        </authorList>
    </citation>
    <scope>NUCLEOTIDE SEQUENCE</scope>
</reference>
<evidence type="ECO:0000256" key="4">
    <source>
        <dbReference type="ARBA" id="ARBA00009578"/>
    </source>
</evidence>
<comment type="function">
    <text evidence="14">Component of the cytochrome c oxidase, the last enzyme in the mitochondrial electron transport chain which drives oxidative phosphorylation. The respiratory chain contains 3 multisubunit complexes succinate dehydrogenase (complex II, CII), ubiquinol-cytochrome c oxidoreductase (cytochrome b-c1 complex, complex III, CIII) and cytochrome c oxidase (complex IV, CIV), that cooperate to transfer electrons derived from NADH and succinate to molecular oxygen, creating an electrochemical gradient over the inner membrane that drives transmembrane transport and the ATP synthase. Cytochrome c oxidase is the component of the respiratory chain that catalyzes the reduction of oxygen to water. Electrons originating from reduced cytochrome c in the intermembrane space (IMS) are transferred via the dinuclear copper A center (CU(A)) of subunit 2 and heme A of subunit 1 to the active site in subunit 1, a binuclear center (BNC) formed by heme A3 and copper B (CU(B)). The BNC reduces molecular oxygen to 2 water molecules using 4 electrons from cytochrome c in the IMS and 4 protons from the mitochondrial matrix.</text>
</comment>
<dbReference type="Gene3D" id="1.20.210.10">
    <property type="entry name" value="Cytochrome c oxidase-like, subunit I domain"/>
    <property type="match status" value="1"/>
</dbReference>
<evidence type="ECO:0000256" key="15">
    <source>
        <dbReference type="SAM" id="Phobius"/>
    </source>
</evidence>
<evidence type="ECO:0000256" key="13">
    <source>
        <dbReference type="ARBA" id="ARBA00049512"/>
    </source>
</evidence>
<keyword evidence="14" id="KW-0349">Heme</keyword>
<evidence type="ECO:0000256" key="6">
    <source>
        <dbReference type="ARBA" id="ARBA00022660"/>
    </source>
</evidence>
<dbReference type="PROSITE" id="PS50855">
    <property type="entry name" value="COX1"/>
    <property type="match status" value="1"/>
</dbReference>
<evidence type="ECO:0000256" key="5">
    <source>
        <dbReference type="ARBA" id="ARBA00015947"/>
    </source>
</evidence>
<dbReference type="InterPro" id="IPR023615">
    <property type="entry name" value="Cyt_c_Oxase_su1_BS"/>
</dbReference>
<feature type="transmembrane region" description="Helical" evidence="15">
    <location>
        <begin position="277"/>
        <end position="301"/>
    </location>
</feature>
<dbReference type="PRINTS" id="PR01165">
    <property type="entry name" value="CYCOXIDASEI"/>
</dbReference>
<gene>
    <name evidence="17" type="primary">COX1</name>
</gene>
<evidence type="ECO:0000256" key="1">
    <source>
        <dbReference type="ARBA" id="ARBA00001971"/>
    </source>
</evidence>
<evidence type="ECO:0000256" key="8">
    <source>
        <dbReference type="ARBA" id="ARBA00022842"/>
    </source>
</evidence>
<dbReference type="CDD" id="cd01663">
    <property type="entry name" value="Cyt_c_Oxidase_I"/>
    <property type="match status" value="1"/>
</dbReference>
<comment type="similarity">
    <text evidence="4 14">Belongs to the heme-copper respiratory oxidase family.</text>
</comment>
<evidence type="ECO:0000256" key="9">
    <source>
        <dbReference type="ARBA" id="ARBA00022967"/>
    </source>
</evidence>
<feature type="transmembrane region" description="Helical" evidence="15">
    <location>
        <begin position="419"/>
        <end position="439"/>
    </location>
</feature>
<dbReference type="PANTHER" id="PTHR10422">
    <property type="entry name" value="CYTOCHROME C OXIDASE SUBUNIT 1"/>
    <property type="match status" value="1"/>
</dbReference>
<feature type="domain" description="Cytochrome oxidase subunit I profile" evidence="16">
    <location>
        <begin position="6"/>
        <end position="526"/>
    </location>
</feature>
<keyword evidence="14" id="KW-0186">Copper</keyword>
<dbReference type="GO" id="GO:0006123">
    <property type="term" value="P:mitochondrial electron transport, cytochrome c to oxygen"/>
    <property type="evidence" value="ECO:0007669"/>
    <property type="project" value="TreeGrafter"/>
</dbReference>
<dbReference type="InterPro" id="IPR000883">
    <property type="entry name" value="Cyt_C_Oxase_1"/>
</dbReference>
<evidence type="ECO:0000256" key="7">
    <source>
        <dbReference type="ARBA" id="ARBA00022692"/>
    </source>
</evidence>
<keyword evidence="7 14" id="KW-0812">Transmembrane</keyword>
<feature type="transmembrane region" description="Helical" evidence="15">
    <location>
        <begin position="459"/>
        <end position="481"/>
    </location>
</feature>
<comment type="pathway">
    <text evidence="3 14">Energy metabolism; oxidative phosphorylation.</text>
</comment>
<accession>A0A1I9VTS7</accession>
<keyword evidence="9" id="KW-1278">Translocase</keyword>
<dbReference type="InterPro" id="IPR036927">
    <property type="entry name" value="Cyt_c_oxase-like_su1_sf"/>
</dbReference>
<geneLocation type="mitochondrion" evidence="17"/>
<keyword evidence="12 14" id="KW-0472">Membrane</keyword>
<feature type="transmembrane region" description="Helical" evidence="15">
    <location>
        <begin position="313"/>
        <end position="338"/>
    </location>
</feature>
<keyword evidence="14" id="KW-0999">Mitochondrion inner membrane</keyword>
<dbReference type="PANTHER" id="PTHR10422:SF18">
    <property type="entry name" value="CYTOCHROME C OXIDASE SUBUNIT 1"/>
    <property type="match status" value="1"/>
</dbReference>
<dbReference type="RefSeq" id="YP_009318493.1">
    <property type="nucleotide sequence ID" value="NC_031872.1"/>
</dbReference>
<dbReference type="GO" id="GO:0005743">
    <property type="term" value="C:mitochondrial inner membrane"/>
    <property type="evidence" value="ECO:0007669"/>
    <property type="project" value="UniProtKB-SubCell"/>
</dbReference>
<evidence type="ECO:0000256" key="11">
    <source>
        <dbReference type="ARBA" id="ARBA00022989"/>
    </source>
</evidence>
<dbReference type="CTD" id="4512"/>
<name>A0A1I9VTS7_9BILA</name>
<organism evidence="17">
    <name type="scientific">Setaphyes kielensis</name>
    <dbReference type="NCBI Taxonomy" id="3298910"/>
    <lineage>
        <taxon>Eukaryota</taxon>
        <taxon>Metazoa</taxon>
        <taxon>Ecdysozoa</taxon>
        <taxon>Scalidophora</taxon>
        <taxon>Kinorhyncha</taxon>
        <taxon>Allomalorhagida</taxon>
        <taxon>Pycnophyidae</taxon>
        <taxon>Setaphyes</taxon>
    </lineage>
</organism>
<keyword evidence="8" id="KW-0460">Magnesium</keyword>
<feature type="transmembrane region" description="Helical" evidence="15">
    <location>
        <begin position="158"/>
        <end position="181"/>
    </location>
</feature>
<keyword evidence="11 15" id="KW-1133">Transmembrane helix</keyword>
<feature type="transmembrane region" description="Helical" evidence="15">
    <location>
        <begin position="193"/>
        <end position="220"/>
    </location>
</feature>
<dbReference type="InterPro" id="IPR023616">
    <property type="entry name" value="Cyt_c_oxase-like_su1_dom"/>
</dbReference>
<comment type="catalytic activity">
    <reaction evidence="13">
        <text>4 Fe(II)-[cytochrome c] + O2 + 8 H(+)(in) = 4 Fe(III)-[cytochrome c] + 2 H2O + 4 H(+)(out)</text>
        <dbReference type="Rhea" id="RHEA:11436"/>
        <dbReference type="Rhea" id="RHEA-COMP:10350"/>
        <dbReference type="Rhea" id="RHEA-COMP:14399"/>
        <dbReference type="ChEBI" id="CHEBI:15377"/>
        <dbReference type="ChEBI" id="CHEBI:15378"/>
        <dbReference type="ChEBI" id="CHEBI:15379"/>
        <dbReference type="ChEBI" id="CHEBI:29033"/>
        <dbReference type="ChEBI" id="CHEBI:29034"/>
        <dbReference type="EC" id="7.1.1.9"/>
    </reaction>
    <physiologicalReaction direction="left-to-right" evidence="13">
        <dbReference type="Rhea" id="RHEA:11437"/>
    </physiologicalReaction>
</comment>
<dbReference type="UniPathway" id="UPA00705"/>
<evidence type="ECO:0000259" key="16">
    <source>
        <dbReference type="PROSITE" id="PS50855"/>
    </source>
</evidence>
<evidence type="ECO:0000256" key="10">
    <source>
        <dbReference type="ARBA" id="ARBA00022982"/>
    </source>
</evidence>
<keyword evidence="14" id="KW-0479">Metal-binding</keyword>
<proteinExistence type="inferred from homology"/>
<feature type="transmembrane region" description="Helical" evidence="15">
    <location>
        <begin position="350"/>
        <end position="373"/>
    </location>
</feature>
<dbReference type="PROSITE" id="PS00077">
    <property type="entry name" value="COX1_CUB"/>
    <property type="match status" value="1"/>
</dbReference>
<evidence type="ECO:0000256" key="14">
    <source>
        <dbReference type="RuleBase" id="RU000369"/>
    </source>
</evidence>
<dbReference type="GO" id="GO:0004129">
    <property type="term" value="F:cytochrome-c oxidase activity"/>
    <property type="evidence" value="ECO:0007669"/>
    <property type="project" value="UniProtKB-EC"/>
</dbReference>
<comment type="subcellular location">
    <subcellularLocation>
        <location evidence="2">Membrane</location>
        <topology evidence="2">Multi-pass membrane protein</topology>
    </subcellularLocation>
    <subcellularLocation>
        <location evidence="14">Mitochondrion inner membrane</location>
        <topology evidence="14">Multi-pass membrane protein</topology>
    </subcellularLocation>
</comment>
<evidence type="ECO:0000256" key="12">
    <source>
        <dbReference type="ARBA" id="ARBA00023136"/>
    </source>
</evidence>
<evidence type="ECO:0000313" key="17">
    <source>
        <dbReference type="EMBL" id="APA17400.1"/>
    </source>
</evidence>
<dbReference type="GeneID" id="30219917"/>
<dbReference type="GO" id="GO:0045277">
    <property type="term" value="C:respiratory chain complex IV"/>
    <property type="evidence" value="ECO:0007669"/>
    <property type="project" value="InterPro"/>
</dbReference>
<feature type="transmembrane region" description="Helical" evidence="15">
    <location>
        <begin position="68"/>
        <end position="93"/>
    </location>
</feature>
<keyword evidence="6 14" id="KW-0679">Respiratory chain</keyword>
<dbReference type="GO" id="GO:0020037">
    <property type="term" value="F:heme binding"/>
    <property type="evidence" value="ECO:0007669"/>
    <property type="project" value="InterPro"/>
</dbReference>
<evidence type="ECO:0000256" key="2">
    <source>
        <dbReference type="ARBA" id="ARBA00004141"/>
    </source>
</evidence>
<feature type="transmembrane region" description="Helical" evidence="15">
    <location>
        <begin position="114"/>
        <end position="138"/>
    </location>
</feature>
<dbReference type="EMBL" id="KU975551">
    <property type="protein sequence ID" value="APA17400.1"/>
    <property type="molecule type" value="Genomic_DNA"/>
</dbReference>
<sequence length="528" mass="58354">MNGLVKRENFLWWRRWMMSTNHKDIGSLYFFLGVWSGMVGTAYSVIIRLELMHPGSWGGDAHFFNKVITAHALIMIFFLVMPVLIGGFGNWLIPLMLNVPDMAFARLNNLSFWVLPPALFLLVVSFGTDGGVGAGWTIYPPLAGLTGHGGGSMDLAILALHTAGAGSILGSINFLVTLLCMRGIAVGIDQMTFFNVSILVTTFLLLVSVPVLAGAITMLLLDRNFNTSFYEVGGGGDPVLFQHIFWFFGHPEVYILILPGFGLITHMAVQAGGKDEGFGSVGIIYAMLSIGGLGFLVWAHHMFTVGLDADTRVYFAAATMMIAVPTGIKVFSWLGTLFGGKLEISISTMWVLGFCTMFTVGGTTGIVLSNAILDIELHDTYFVVGHFHYVLSMGAIFSIMGGMLFYFPIFTGYTINVRWSLVQFMIMFLGVNLTFFPMHFLGLGGCPRRIPDYADIYYIWHRVSSVGVHFDLIGLFMYEWLIWEAFLMGRTEVCTNVSSKFIEWGYGSPPREHSVELGFYGYALMGDN</sequence>
<feature type="transmembrane region" description="Helical" evidence="15">
    <location>
        <begin position="240"/>
        <end position="265"/>
    </location>
</feature>
<feature type="transmembrane region" description="Helical" evidence="15">
    <location>
        <begin position="385"/>
        <end position="407"/>
    </location>
</feature>
<dbReference type="GO" id="GO:0046872">
    <property type="term" value="F:metal ion binding"/>
    <property type="evidence" value="ECO:0007669"/>
    <property type="project" value="UniProtKB-KW"/>
</dbReference>
<dbReference type="Pfam" id="PF00115">
    <property type="entry name" value="COX1"/>
    <property type="match status" value="1"/>
</dbReference>
<keyword evidence="10 14" id="KW-0249">Electron transport</keyword>
<keyword evidence="14 17" id="KW-0496">Mitochondrion</keyword>
<dbReference type="AlphaFoldDB" id="A0A1I9VTS7"/>
<dbReference type="EC" id="7.1.1.9" evidence="14"/>
<keyword evidence="14" id="KW-0408">Iron</keyword>
<evidence type="ECO:0000256" key="3">
    <source>
        <dbReference type="ARBA" id="ARBA00004673"/>
    </source>
</evidence>
<keyword evidence="14" id="KW-0813">Transport</keyword>
<dbReference type="InterPro" id="IPR033944">
    <property type="entry name" value="Cyt_c_oxase_su1_dom"/>
</dbReference>
<dbReference type="SUPFAM" id="SSF81442">
    <property type="entry name" value="Cytochrome c oxidase subunit I-like"/>
    <property type="match status" value="1"/>
</dbReference>